<dbReference type="EMBL" id="CAKXAJ010003364">
    <property type="protein sequence ID" value="CAH2208384.1"/>
    <property type="molecule type" value="Genomic_DNA"/>
</dbReference>
<proteinExistence type="predicted"/>
<dbReference type="Proteomes" id="UP000838756">
    <property type="component" value="Unassembled WGS sequence"/>
</dbReference>
<evidence type="ECO:0000313" key="2">
    <source>
        <dbReference type="Proteomes" id="UP000838756"/>
    </source>
</evidence>
<comment type="caution">
    <text evidence="1">The sequence shown here is derived from an EMBL/GenBank/DDBJ whole genome shotgun (WGS) entry which is preliminary data.</text>
</comment>
<protein>
    <submittedName>
        <fullName evidence="1">Jg3026 protein</fullName>
    </submittedName>
</protein>
<keyword evidence="2" id="KW-1185">Reference proteome</keyword>
<gene>
    <name evidence="1" type="primary">jg3026</name>
    <name evidence="1" type="ORF">PAEG_LOCUS1000</name>
</gene>
<sequence length="51" mass="6057">SKRRRGRPLRRWSDDITQIAGKTWARAAMDRESWLLMEEAFTVKGGPYNKY</sequence>
<dbReference type="AlphaFoldDB" id="A0A8S4QCQ0"/>
<accession>A0A8S4QCQ0</accession>
<organism evidence="1 2">
    <name type="scientific">Pararge aegeria aegeria</name>
    <dbReference type="NCBI Taxonomy" id="348720"/>
    <lineage>
        <taxon>Eukaryota</taxon>
        <taxon>Metazoa</taxon>
        <taxon>Ecdysozoa</taxon>
        <taxon>Arthropoda</taxon>
        <taxon>Hexapoda</taxon>
        <taxon>Insecta</taxon>
        <taxon>Pterygota</taxon>
        <taxon>Neoptera</taxon>
        <taxon>Endopterygota</taxon>
        <taxon>Lepidoptera</taxon>
        <taxon>Glossata</taxon>
        <taxon>Ditrysia</taxon>
        <taxon>Papilionoidea</taxon>
        <taxon>Nymphalidae</taxon>
        <taxon>Satyrinae</taxon>
        <taxon>Satyrini</taxon>
        <taxon>Parargina</taxon>
        <taxon>Pararge</taxon>
    </lineage>
</organism>
<feature type="non-terminal residue" evidence="1">
    <location>
        <position position="1"/>
    </location>
</feature>
<evidence type="ECO:0000313" key="1">
    <source>
        <dbReference type="EMBL" id="CAH2208384.1"/>
    </source>
</evidence>
<reference evidence="1" key="1">
    <citation type="submission" date="2022-03" db="EMBL/GenBank/DDBJ databases">
        <authorList>
            <person name="Lindestad O."/>
        </authorList>
    </citation>
    <scope>NUCLEOTIDE SEQUENCE</scope>
</reference>
<dbReference type="OrthoDB" id="8193815at2759"/>
<name>A0A8S4QCQ0_9NEOP</name>